<evidence type="ECO:0008006" key="13">
    <source>
        <dbReference type="Google" id="ProtNLM"/>
    </source>
</evidence>
<dbReference type="Pfam" id="PF03177">
    <property type="entry name" value="Nucleoporin_C"/>
    <property type="match status" value="1"/>
</dbReference>
<feature type="region of interest" description="Disordered" evidence="8">
    <location>
        <begin position="1"/>
        <end position="90"/>
    </location>
</feature>
<evidence type="ECO:0000256" key="7">
    <source>
        <dbReference type="ARBA" id="ARBA00023242"/>
    </source>
</evidence>
<feature type="compositionally biased region" description="Acidic residues" evidence="8">
    <location>
        <begin position="1388"/>
        <end position="1397"/>
    </location>
</feature>
<dbReference type="GO" id="GO:0017056">
    <property type="term" value="F:structural constituent of nuclear pore"/>
    <property type="evidence" value="ECO:0007669"/>
    <property type="project" value="InterPro"/>
</dbReference>
<evidence type="ECO:0000256" key="2">
    <source>
        <dbReference type="ARBA" id="ARBA00005569"/>
    </source>
</evidence>
<feature type="compositionally biased region" description="Acidic residues" evidence="8">
    <location>
        <begin position="81"/>
        <end position="90"/>
    </location>
</feature>
<dbReference type="InterPro" id="IPR037624">
    <property type="entry name" value="Nup133-like"/>
</dbReference>
<dbReference type="InterPro" id="IPR015943">
    <property type="entry name" value="WD40/YVTN_repeat-like_dom_sf"/>
</dbReference>
<keyword evidence="4" id="KW-0509">mRNA transport</keyword>
<dbReference type="SUPFAM" id="SSF117289">
    <property type="entry name" value="Nucleoporin domain"/>
    <property type="match status" value="1"/>
</dbReference>
<dbReference type="Gene3D" id="2.130.10.10">
    <property type="entry name" value="YVTN repeat-like/Quinoprotein amine dehydrogenase"/>
    <property type="match status" value="1"/>
</dbReference>
<evidence type="ECO:0000256" key="3">
    <source>
        <dbReference type="ARBA" id="ARBA00022448"/>
    </source>
</evidence>
<reference evidence="11" key="1">
    <citation type="submission" date="2022-07" db="EMBL/GenBank/DDBJ databases">
        <title>Phylogenomic reconstructions and comparative analyses of Kickxellomycotina fungi.</title>
        <authorList>
            <person name="Reynolds N.K."/>
            <person name="Stajich J.E."/>
            <person name="Barry K."/>
            <person name="Grigoriev I.V."/>
            <person name="Crous P."/>
            <person name="Smith M.E."/>
        </authorList>
    </citation>
    <scope>NUCLEOTIDE SEQUENCE</scope>
    <source>
        <strain evidence="11">NBRC 105413</strain>
    </source>
</reference>
<feature type="domain" description="Nucleoporin Nup133/Nup155-like N-terminal" evidence="10">
    <location>
        <begin position="110"/>
        <end position="459"/>
    </location>
</feature>
<accession>A0A9W8CJ47</accession>
<name>A0A9W8CJ47_9FUNG</name>
<organism evidence="11 12">
    <name type="scientific">Coemansia asiatica</name>
    <dbReference type="NCBI Taxonomy" id="1052880"/>
    <lineage>
        <taxon>Eukaryota</taxon>
        <taxon>Fungi</taxon>
        <taxon>Fungi incertae sedis</taxon>
        <taxon>Zoopagomycota</taxon>
        <taxon>Kickxellomycotina</taxon>
        <taxon>Kickxellomycetes</taxon>
        <taxon>Kickxellales</taxon>
        <taxon>Kickxellaceae</taxon>
        <taxon>Coemansia</taxon>
    </lineage>
</organism>
<evidence type="ECO:0000259" key="10">
    <source>
        <dbReference type="Pfam" id="PF08801"/>
    </source>
</evidence>
<keyword evidence="3" id="KW-0813">Transport</keyword>
<feature type="compositionally biased region" description="Basic and acidic residues" evidence="8">
    <location>
        <begin position="1376"/>
        <end position="1387"/>
    </location>
</feature>
<gene>
    <name evidence="11" type="ORF">LPJ64_002399</name>
</gene>
<comment type="subcellular location">
    <subcellularLocation>
        <location evidence="1">Nucleus envelope</location>
    </subcellularLocation>
</comment>
<dbReference type="GO" id="GO:0006606">
    <property type="term" value="P:protein import into nucleus"/>
    <property type="evidence" value="ECO:0007669"/>
    <property type="project" value="TreeGrafter"/>
</dbReference>
<dbReference type="GO" id="GO:0000972">
    <property type="term" value="P:transcription-dependent tethering of RNA polymerase II gene DNA at nuclear periphery"/>
    <property type="evidence" value="ECO:0007669"/>
    <property type="project" value="TreeGrafter"/>
</dbReference>
<evidence type="ECO:0000256" key="5">
    <source>
        <dbReference type="ARBA" id="ARBA00022927"/>
    </source>
</evidence>
<evidence type="ECO:0000256" key="1">
    <source>
        <dbReference type="ARBA" id="ARBA00004259"/>
    </source>
</evidence>
<protein>
    <recommendedName>
        <fullName evidence="13">Nucleoporin Nup133/Nup155-like C-terminal domain-containing protein</fullName>
    </recommendedName>
</protein>
<keyword evidence="6" id="KW-0811">Translocation</keyword>
<keyword evidence="12" id="KW-1185">Reference proteome</keyword>
<comment type="caution">
    <text evidence="11">The sequence shown here is derived from an EMBL/GenBank/DDBJ whole genome shotgun (WGS) entry which is preliminary data.</text>
</comment>
<dbReference type="Proteomes" id="UP001145021">
    <property type="component" value="Unassembled WGS sequence"/>
</dbReference>
<comment type="similarity">
    <text evidence="2">Belongs to the nucleoporin Nup133 family.</text>
</comment>
<dbReference type="PANTHER" id="PTHR13405">
    <property type="entry name" value="NUCLEAR PORE COMPLEX PROTEIN NUP133"/>
    <property type="match status" value="1"/>
</dbReference>
<dbReference type="InterPro" id="IPR014908">
    <property type="entry name" value="Nucleoporin_Nup133/Nup155_N"/>
</dbReference>
<dbReference type="InterPro" id="IPR007187">
    <property type="entry name" value="Nucleoporin_Nup133/Nup155_C"/>
</dbReference>
<proteinExistence type="inferred from homology"/>
<evidence type="ECO:0000313" key="11">
    <source>
        <dbReference type="EMBL" id="KAJ1646072.1"/>
    </source>
</evidence>
<evidence type="ECO:0000256" key="4">
    <source>
        <dbReference type="ARBA" id="ARBA00022816"/>
    </source>
</evidence>
<keyword evidence="7" id="KW-0539">Nucleus</keyword>
<feature type="region of interest" description="Disordered" evidence="8">
    <location>
        <begin position="1365"/>
        <end position="1397"/>
    </location>
</feature>
<dbReference type="EMBL" id="JANBOH010000076">
    <property type="protein sequence ID" value="KAJ1646072.1"/>
    <property type="molecule type" value="Genomic_DNA"/>
</dbReference>
<evidence type="ECO:0000259" key="9">
    <source>
        <dbReference type="Pfam" id="PF03177"/>
    </source>
</evidence>
<evidence type="ECO:0000313" key="12">
    <source>
        <dbReference type="Proteomes" id="UP001145021"/>
    </source>
</evidence>
<feature type="region of interest" description="Disordered" evidence="8">
    <location>
        <begin position="1120"/>
        <end position="1139"/>
    </location>
</feature>
<dbReference type="Gene3D" id="1.20.58.1380">
    <property type="match status" value="1"/>
</dbReference>
<dbReference type="Pfam" id="PF08801">
    <property type="entry name" value="Nucleoporin_N"/>
    <property type="match status" value="1"/>
</dbReference>
<evidence type="ECO:0000256" key="8">
    <source>
        <dbReference type="SAM" id="MobiDB-lite"/>
    </source>
</evidence>
<keyword evidence="5" id="KW-0653">Protein transport</keyword>
<dbReference type="GO" id="GO:0031080">
    <property type="term" value="C:nuclear pore outer ring"/>
    <property type="evidence" value="ECO:0007669"/>
    <property type="project" value="TreeGrafter"/>
</dbReference>
<evidence type="ECO:0000256" key="6">
    <source>
        <dbReference type="ARBA" id="ARBA00023010"/>
    </source>
</evidence>
<dbReference type="PANTHER" id="PTHR13405:SF11">
    <property type="entry name" value="NUCLEAR PORE COMPLEX PROTEIN NUP133"/>
    <property type="match status" value="1"/>
</dbReference>
<feature type="domain" description="Nucleoporin Nup133/Nup155-like C-terminal" evidence="9">
    <location>
        <begin position="958"/>
        <end position="1307"/>
    </location>
</feature>
<dbReference type="GO" id="GO:0016973">
    <property type="term" value="P:poly(A)+ mRNA export from nucleus"/>
    <property type="evidence" value="ECO:0007669"/>
    <property type="project" value="TreeGrafter"/>
</dbReference>
<sequence length="1397" mass="152732">MFSTPSLRVRRKQTEDNDASQSERKKQATESIRPAWLAPLQQPEASQVKAFSGEDGRALGFRSDFTNNDNRGGDLFASGDTPEERDDSEDEAAMDSGQLRVLLRGDSHAVFAVASFPEQVSGFLKAAHIRGDPVSCGASAGAQFAYAASASTCLVWAYGTESYSSVYKLDMPPSANGSREAPVVSLISDTTPGDVGVLACNRSGQMRYWDRVVFGLGGTLQYLSVDINPSLQNDSCIRAAQAYADLVVVATQRGKLFQVSLGDTAGISVRTLSRSSSSTGAGGVLERVSSFLGSSQPLGVSPSDSLIGIAAGARTEMRQSREILMLTRTRLFKWVVSRSHADRLLYSFDIFRVISHAISERFGQDIDATMLDVAATSTGEVCILLSMQVASAGDQTRLAVAVFRSANSSVEPSIVALWSLESTYDSSDILLSCLVLPNGGPGLFVVLPSAVTALALPATSSSDCPAFETSVSFRNSDAVVGFGTGTDSSLEIICSLSGILRMAIDTDCLQSQGPDAVFSSGTPLNSHAALSTDEDPVGIDSAWPKPALQASRPTGSPTSQTRLFITQLEQAVFFDSPHSPLSFSIVSNSSGMDAALQAAVMQVSRSILDSSSRFIAVRLDTSAHLRERLRRAHAIIRTLYTNGLVDKLDLDTRVNLSATAEKLAAAIALWSHQNDVWARQHDSPAAQLLPNAADAFFESRGLRSRDALRELLQHHTRSVGDLVVFLHGRIPALRRALDVSERGAHDSRLVAFEASRIAVVATLAALRYRFRHSELYALDSNFSEELWTASAEMTDILAERLENIYSLCRDLSSRHCAPIYERMQLAVLPGDIGPDGADISILDEAVCVDFNQSIPSDLVANLASNNDPYVSDMALLRDCINIVGPLANLCFRSFLDRIAFTETNSALDAAAALIHRYNTLRSRVLLGLVALGRVHMAFRLSEEYRDLTTLVVLVFTADTANAANHLGRYIDQFGSDFAKALFAYYERRQAWASLLHTRDNAMMDQLLKEFIDASEQESSHGPMAQIGWIHDVKLCDFGGAAAKLARAARDSDDISQARTMLSLSKLSFVALEGLDTVSARSSEIKSSAYSRLEDTLELFELQDSMRRFIAELIESNQQKEDYSNSRAAESTTKGDSESGKDAYDAALLTTTPELRHSRPAFYTLYCDFLRRLLAGRVVSTEAMLDALTFPDNMQGAKDHFINERYCLAVDILSRSGSSLAKRAQAAALRSIWRRVFISDDWKAIHLRLSASSVTDAALRSELAATNLYRTLRQCLVSRELPHPDCYVIPADAWVAIDDFEYFADSRYCLQLSDCLEGTTIDTIINEYKLEEKYLSLAVDNGLAGYYEETLRIVVEEAKNVYRQQESRADCGMGDDVQDKDTKNTKDEYENDVDMDSE</sequence>